<accession>A0A8J4Y2S1</accession>
<feature type="region of interest" description="Disordered" evidence="1">
    <location>
        <begin position="188"/>
        <end position="227"/>
    </location>
</feature>
<gene>
    <name evidence="2" type="ORF">GWK47_001264</name>
</gene>
<organism evidence="2 3">
    <name type="scientific">Chionoecetes opilio</name>
    <name type="common">Atlantic snow crab</name>
    <name type="synonym">Cancer opilio</name>
    <dbReference type="NCBI Taxonomy" id="41210"/>
    <lineage>
        <taxon>Eukaryota</taxon>
        <taxon>Metazoa</taxon>
        <taxon>Ecdysozoa</taxon>
        <taxon>Arthropoda</taxon>
        <taxon>Crustacea</taxon>
        <taxon>Multicrustacea</taxon>
        <taxon>Malacostraca</taxon>
        <taxon>Eumalacostraca</taxon>
        <taxon>Eucarida</taxon>
        <taxon>Decapoda</taxon>
        <taxon>Pleocyemata</taxon>
        <taxon>Brachyura</taxon>
        <taxon>Eubrachyura</taxon>
        <taxon>Majoidea</taxon>
        <taxon>Majidae</taxon>
        <taxon>Chionoecetes</taxon>
    </lineage>
</organism>
<protein>
    <submittedName>
        <fullName evidence="2">Uncharacterized protein</fullName>
    </submittedName>
</protein>
<evidence type="ECO:0000313" key="3">
    <source>
        <dbReference type="Proteomes" id="UP000770661"/>
    </source>
</evidence>
<keyword evidence="3" id="KW-1185">Reference proteome</keyword>
<dbReference type="Proteomes" id="UP000770661">
    <property type="component" value="Unassembled WGS sequence"/>
</dbReference>
<evidence type="ECO:0000313" key="2">
    <source>
        <dbReference type="EMBL" id="KAG0715616.1"/>
    </source>
</evidence>
<comment type="caution">
    <text evidence="2">The sequence shown here is derived from an EMBL/GenBank/DDBJ whole genome shotgun (WGS) entry which is preliminary data.</text>
</comment>
<feature type="compositionally biased region" description="Gly residues" evidence="1">
    <location>
        <begin position="188"/>
        <end position="199"/>
    </location>
</feature>
<reference evidence="2" key="1">
    <citation type="submission" date="2020-07" db="EMBL/GenBank/DDBJ databases">
        <title>The High-quality genome of the commercially important snow crab, Chionoecetes opilio.</title>
        <authorList>
            <person name="Jeong J.-H."/>
            <person name="Ryu S."/>
        </authorList>
    </citation>
    <scope>NUCLEOTIDE SEQUENCE</scope>
    <source>
        <strain evidence="2">MADBK_172401_WGS</strain>
        <tissue evidence="2">Digestive gland</tissue>
    </source>
</reference>
<feature type="region of interest" description="Disordered" evidence="1">
    <location>
        <begin position="70"/>
        <end position="111"/>
    </location>
</feature>
<dbReference type="AlphaFoldDB" id="A0A8J4Y2S1"/>
<name>A0A8J4Y2S1_CHIOP</name>
<evidence type="ECO:0000256" key="1">
    <source>
        <dbReference type="SAM" id="MobiDB-lite"/>
    </source>
</evidence>
<sequence length="227" mass="24195">MAEPACPVQRWPQHGQGQGFRSVMQTNMTSLTETRARRRCCCARKWTSAACRPSRGALYGACIPRRRRWRQLGLPPPQPGGTAAARPPPLPPFSTADSAGQAGRPPPSCLRVGAGEPDGCWAGRPHHHKEQVLRGWPSRRAEAEETYTDTYGDQVLIWLREDVLVKSIALLTGGPGRVGVARRCGRAVGGGSGGGGGGNPSPSEGGTTHRHGSFVTGYGRSTHTDTD</sequence>
<proteinExistence type="predicted"/>
<dbReference type="EMBL" id="JACEEZ010019539">
    <property type="protein sequence ID" value="KAG0715616.1"/>
    <property type="molecule type" value="Genomic_DNA"/>
</dbReference>